<feature type="non-terminal residue" evidence="2">
    <location>
        <position position="356"/>
    </location>
</feature>
<sequence>MGAACVSAANDGAEETADRVPRPQFKGRSPPTKAAGSQQRRQSVEQSPSLPSHQSSSGMEESHNLTFADSNGAPPRHPASFFDKHGSVDPRFSFPSQQQVGSLASEQEDEEVSDVSAASSAALRGGGGDGDNNKPAPLSNEDEDLLCDRDDDPPIVDDEPPTTFNPTAVFHSNAARHVHHRRVPNAPSLCYSARKSTVSFSESVSVHYDNPAHEDDCDDVDERATMTMHFDLEDDDELHHSSQGNEPPPPPLVTVAQPSPPRPPVVVHIAPNGVHSPMTAGDAVAAGSPAGPFAMSNATFSVRSQQQHRIGPRESDDASSVSAMLQQPTIFSDVSSVASSRGTIVTVRLGTDSASH</sequence>
<dbReference type="VEuPathDB" id="TriTrypDB:BSAL_80885"/>
<feature type="region of interest" description="Disordered" evidence="1">
    <location>
        <begin position="1"/>
        <end position="165"/>
    </location>
</feature>
<dbReference type="AlphaFoldDB" id="A0A0S4J1Z9"/>
<reference evidence="3" key="1">
    <citation type="submission" date="2015-09" db="EMBL/GenBank/DDBJ databases">
        <authorList>
            <consortium name="Pathogen Informatics"/>
        </authorList>
    </citation>
    <scope>NUCLEOTIDE SEQUENCE [LARGE SCALE GENOMIC DNA]</scope>
    <source>
        <strain evidence="3">Lake Konstanz</strain>
    </source>
</reference>
<evidence type="ECO:0000313" key="3">
    <source>
        <dbReference type="Proteomes" id="UP000051952"/>
    </source>
</evidence>
<feature type="compositionally biased region" description="Low complexity" evidence="1">
    <location>
        <begin position="46"/>
        <end position="57"/>
    </location>
</feature>
<protein>
    <submittedName>
        <fullName evidence="2">Uncharacterized protein</fullName>
    </submittedName>
</protein>
<feature type="compositionally biased region" description="Polar residues" evidence="1">
    <location>
        <begin position="94"/>
        <end position="104"/>
    </location>
</feature>
<proteinExistence type="predicted"/>
<accession>A0A0S4J1Z9</accession>
<name>A0A0S4J1Z9_BODSA</name>
<dbReference type="Proteomes" id="UP000051952">
    <property type="component" value="Unassembled WGS sequence"/>
</dbReference>
<evidence type="ECO:0000313" key="2">
    <source>
        <dbReference type="EMBL" id="CUG54203.1"/>
    </source>
</evidence>
<evidence type="ECO:0000256" key="1">
    <source>
        <dbReference type="SAM" id="MobiDB-lite"/>
    </source>
</evidence>
<feature type="compositionally biased region" description="Acidic residues" evidence="1">
    <location>
        <begin position="140"/>
        <end position="160"/>
    </location>
</feature>
<organism evidence="2 3">
    <name type="scientific">Bodo saltans</name>
    <name type="common">Flagellated protozoan</name>
    <dbReference type="NCBI Taxonomy" id="75058"/>
    <lineage>
        <taxon>Eukaryota</taxon>
        <taxon>Discoba</taxon>
        <taxon>Euglenozoa</taxon>
        <taxon>Kinetoplastea</taxon>
        <taxon>Metakinetoplastina</taxon>
        <taxon>Eubodonida</taxon>
        <taxon>Bodonidae</taxon>
        <taxon>Bodo</taxon>
    </lineage>
</organism>
<feature type="region of interest" description="Disordered" evidence="1">
    <location>
        <begin position="236"/>
        <end position="258"/>
    </location>
</feature>
<keyword evidence="3" id="KW-1185">Reference proteome</keyword>
<feature type="compositionally biased region" description="Pro residues" evidence="1">
    <location>
        <begin position="246"/>
        <end position="258"/>
    </location>
</feature>
<feature type="compositionally biased region" description="Polar residues" evidence="1">
    <location>
        <begin position="35"/>
        <end position="45"/>
    </location>
</feature>
<gene>
    <name evidence="2" type="ORF">BSAL_80885</name>
</gene>
<dbReference type="EMBL" id="CYKH01000866">
    <property type="protein sequence ID" value="CUG54203.1"/>
    <property type="molecule type" value="Genomic_DNA"/>
</dbReference>